<dbReference type="AlphaFoldDB" id="M3VGX0"/>
<dbReference type="STRING" id="410332.SAMN04488550_1428"/>
<keyword evidence="1" id="KW-1133">Transmembrane helix</keyword>
<dbReference type="EMBL" id="BAOP01000031">
    <property type="protein sequence ID" value="GAC81284.1"/>
    <property type="molecule type" value="Genomic_DNA"/>
</dbReference>
<feature type="transmembrane region" description="Helical" evidence="1">
    <location>
        <begin position="7"/>
        <end position="31"/>
    </location>
</feature>
<evidence type="ECO:0000313" key="2">
    <source>
        <dbReference type="EMBL" id="GAC81284.1"/>
    </source>
</evidence>
<evidence type="ECO:0000313" key="3">
    <source>
        <dbReference type="Proteomes" id="UP000035009"/>
    </source>
</evidence>
<feature type="transmembrane region" description="Helical" evidence="1">
    <location>
        <begin position="136"/>
        <end position="158"/>
    </location>
</feature>
<feature type="transmembrane region" description="Helical" evidence="1">
    <location>
        <begin position="51"/>
        <end position="75"/>
    </location>
</feature>
<evidence type="ECO:0000256" key="1">
    <source>
        <dbReference type="SAM" id="Phobius"/>
    </source>
</evidence>
<keyword evidence="1" id="KW-0812">Transmembrane</keyword>
<reference evidence="2 3" key="1">
    <citation type="submission" date="2013-02" db="EMBL/GenBank/DDBJ databases">
        <title>Whole genome shotgun sequence of Gordonia malaquae NBRC 108250.</title>
        <authorList>
            <person name="Yoshida I."/>
            <person name="Hosoyama A."/>
            <person name="Tsuchikane K."/>
            <person name="Ando Y."/>
            <person name="Baba S."/>
            <person name="Ohji S."/>
            <person name="Hamada M."/>
            <person name="Tamura T."/>
            <person name="Yamazoe A."/>
            <person name="Yamazaki S."/>
            <person name="Fujita N."/>
        </authorList>
    </citation>
    <scope>NUCLEOTIDE SEQUENCE [LARGE SCALE GENOMIC DNA]</scope>
    <source>
        <strain evidence="2 3">NBRC 108250</strain>
    </source>
</reference>
<proteinExistence type="predicted"/>
<keyword evidence="3" id="KW-1185">Reference proteome</keyword>
<dbReference type="OrthoDB" id="10012241at2"/>
<name>M3VGX0_GORML</name>
<feature type="transmembrane region" description="Helical" evidence="1">
    <location>
        <begin position="87"/>
        <end position="109"/>
    </location>
</feature>
<organism evidence="2 3">
    <name type="scientific">Gordonia malaquae NBRC 108250</name>
    <dbReference type="NCBI Taxonomy" id="1223542"/>
    <lineage>
        <taxon>Bacteria</taxon>
        <taxon>Bacillati</taxon>
        <taxon>Actinomycetota</taxon>
        <taxon>Actinomycetes</taxon>
        <taxon>Mycobacteriales</taxon>
        <taxon>Gordoniaceae</taxon>
        <taxon>Gordonia</taxon>
    </lineage>
</organism>
<sequence>MQSRLYPFAAIIAAVTSIALTALPWISLAPLGLDWSWNGLAMASVDLGDDLGVVGVGWAVVAAAVVAILAALIGLMPSPKVRPLLPLANAVAAAACALAALAPLITLIWPAVFYGDLFVSIGATGLVSQVPLKTPVIVATTGTILLTAVVCAASAVAARPGPGSRADTRH</sequence>
<gene>
    <name evidence="2" type="ORF">GM1_031_00370</name>
</gene>
<dbReference type="RefSeq" id="WP_008380927.1">
    <property type="nucleotide sequence ID" value="NZ_BAOP01000031.1"/>
</dbReference>
<dbReference type="Proteomes" id="UP000035009">
    <property type="component" value="Unassembled WGS sequence"/>
</dbReference>
<keyword evidence="1" id="KW-0472">Membrane</keyword>
<protein>
    <submittedName>
        <fullName evidence="2">Uncharacterized protein</fullName>
    </submittedName>
</protein>
<dbReference type="eggNOG" id="ENOG5031VWE">
    <property type="taxonomic scope" value="Bacteria"/>
</dbReference>
<accession>M3VGX0</accession>
<comment type="caution">
    <text evidence="2">The sequence shown here is derived from an EMBL/GenBank/DDBJ whole genome shotgun (WGS) entry which is preliminary data.</text>
</comment>